<evidence type="ECO:0000313" key="10">
    <source>
        <dbReference type="EMBL" id="CAL4800399.1"/>
    </source>
</evidence>
<dbReference type="InterPro" id="IPR004680">
    <property type="entry name" value="Cit_transptr-like_dom"/>
</dbReference>
<dbReference type="PROSITE" id="PS51202">
    <property type="entry name" value="RCK_C"/>
    <property type="match status" value="1"/>
</dbReference>
<evidence type="ECO:0000259" key="8">
    <source>
        <dbReference type="PROSITE" id="PS51202"/>
    </source>
</evidence>
<dbReference type="Gene3D" id="3.30.70.1450">
    <property type="entry name" value="Regulator of K+ conductance, C-terminal domain"/>
    <property type="match status" value="1"/>
</dbReference>
<feature type="transmembrane region" description="Helical" evidence="7">
    <location>
        <begin position="741"/>
        <end position="767"/>
    </location>
</feature>
<dbReference type="GO" id="GO:0006813">
    <property type="term" value="P:potassium ion transport"/>
    <property type="evidence" value="ECO:0007669"/>
    <property type="project" value="InterPro"/>
</dbReference>
<dbReference type="PANTHER" id="PTHR43652:SF2">
    <property type="entry name" value="BASIC AMINO ACID ANTIPORTER YFCC-RELATED"/>
    <property type="match status" value="1"/>
</dbReference>
<keyword evidence="11" id="KW-1185">Reference proteome</keyword>
<feature type="transmembrane region" description="Helical" evidence="7">
    <location>
        <begin position="355"/>
        <end position="380"/>
    </location>
</feature>
<organism evidence="9">
    <name type="scientific">Cladocopium goreaui</name>
    <dbReference type="NCBI Taxonomy" id="2562237"/>
    <lineage>
        <taxon>Eukaryota</taxon>
        <taxon>Sar</taxon>
        <taxon>Alveolata</taxon>
        <taxon>Dinophyceae</taxon>
        <taxon>Suessiales</taxon>
        <taxon>Symbiodiniaceae</taxon>
        <taxon>Cladocopium</taxon>
    </lineage>
</organism>
<dbReference type="Pfam" id="PF03600">
    <property type="entry name" value="CitMHS"/>
    <property type="match status" value="1"/>
</dbReference>
<evidence type="ECO:0000256" key="6">
    <source>
        <dbReference type="ARBA" id="ARBA00023136"/>
    </source>
</evidence>
<dbReference type="PANTHER" id="PTHR43652">
    <property type="entry name" value="BASIC AMINO ACID ANTIPORTER YFCC-RELATED"/>
    <property type="match status" value="1"/>
</dbReference>
<evidence type="ECO:0000313" key="11">
    <source>
        <dbReference type="Proteomes" id="UP001152797"/>
    </source>
</evidence>
<dbReference type="GO" id="GO:0005886">
    <property type="term" value="C:plasma membrane"/>
    <property type="evidence" value="ECO:0007669"/>
    <property type="project" value="TreeGrafter"/>
</dbReference>
<feature type="transmembrane region" description="Helical" evidence="7">
    <location>
        <begin position="560"/>
        <end position="580"/>
    </location>
</feature>
<feature type="transmembrane region" description="Helical" evidence="7">
    <location>
        <begin position="787"/>
        <end position="807"/>
    </location>
</feature>
<keyword evidence="3 7" id="KW-0812">Transmembrane</keyword>
<keyword evidence="6 7" id="KW-0472">Membrane</keyword>
<dbReference type="InterPro" id="IPR006037">
    <property type="entry name" value="RCK_C"/>
</dbReference>
<evidence type="ECO:0000256" key="1">
    <source>
        <dbReference type="ARBA" id="ARBA00004141"/>
    </source>
</evidence>
<dbReference type="Pfam" id="PF19055">
    <property type="entry name" value="ABC2_membrane_7"/>
    <property type="match status" value="2"/>
</dbReference>
<feature type="transmembrane region" description="Helical" evidence="7">
    <location>
        <begin position="600"/>
        <end position="632"/>
    </location>
</feature>
<dbReference type="InterPro" id="IPR036721">
    <property type="entry name" value="RCK_C_sf"/>
</dbReference>
<evidence type="ECO:0000256" key="3">
    <source>
        <dbReference type="ARBA" id="ARBA00022692"/>
    </source>
</evidence>
<dbReference type="EMBL" id="CAMXCT030005702">
    <property type="protein sequence ID" value="CAL4800399.1"/>
    <property type="molecule type" value="Genomic_DNA"/>
</dbReference>
<evidence type="ECO:0000256" key="4">
    <source>
        <dbReference type="ARBA" id="ARBA00022737"/>
    </source>
</evidence>
<dbReference type="Proteomes" id="UP001152797">
    <property type="component" value="Unassembled WGS sequence"/>
</dbReference>
<keyword evidence="4" id="KW-0677">Repeat</keyword>
<feature type="transmembrane region" description="Helical" evidence="7">
    <location>
        <begin position="1080"/>
        <end position="1099"/>
    </location>
</feature>
<feature type="transmembrane region" description="Helical" evidence="7">
    <location>
        <begin position="475"/>
        <end position="496"/>
    </location>
</feature>
<dbReference type="GO" id="GO:0140359">
    <property type="term" value="F:ABC-type transporter activity"/>
    <property type="evidence" value="ECO:0007669"/>
    <property type="project" value="InterPro"/>
</dbReference>
<evidence type="ECO:0000313" key="9">
    <source>
        <dbReference type="EMBL" id="CAI4013087.1"/>
    </source>
</evidence>
<name>A0A9P1DMI4_9DINO</name>
<feature type="transmembrane region" description="Helical" evidence="7">
    <location>
        <begin position="247"/>
        <end position="264"/>
    </location>
</feature>
<feature type="transmembrane region" description="Helical" evidence="7">
    <location>
        <begin position="1106"/>
        <end position="1127"/>
    </location>
</feature>
<proteinExistence type="predicted"/>
<feature type="transmembrane region" description="Helical" evidence="7">
    <location>
        <begin position="1166"/>
        <end position="1186"/>
    </location>
</feature>
<keyword evidence="5 7" id="KW-1133">Transmembrane helix</keyword>
<evidence type="ECO:0000256" key="2">
    <source>
        <dbReference type="ARBA" id="ARBA00022448"/>
    </source>
</evidence>
<dbReference type="AlphaFoldDB" id="A0A9P1DMI4"/>
<evidence type="ECO:0000256" key="7">
    <source>
        <dbReference type="SAM" id="Phobius"/>
    </source>
</evidence>
<gene>
    <name evidence="9" type="ORF">C1SCF055_LOCUS38088</name>
</gene>
<reference evidence="10 11" key="2">
    <citation type="submission" date="2024-05" db="EMBL/GenBank/DDBJ databases">
        <authorList>
            <person name="Chen Y."/>
            <person name="Shah S."/>
            <person name="Dougan E. K."/>
            <person name="Thang M."/>
            <person name="Chan C."/>
        </authorList>
    </citation>
    <scope>NUCLEOTIDE SEQUENCE [LARGE SCALE GENOMIC DNA]</scope>
</reference>
<feature type="transmembrane region" description="Helical" evidence="7">
    <location>
        <begin position="1029"/>
        <end position="1046"/>
    </location>
</feature>
<dbReference type="InterPro" id="IPR043926">
    <property type="entry name" value="ABCG_dom"/>
</dbReference>
<reference evidence="9" key="1">
    <citation type="submission" date="2022-10" db="EMBL/GenBank/DDBJ databases">
        <authorList>
            <person name="Chen Y."/>
            <person name="Dougan E. K."/>
            <person name="Chan C."/>
            <person name="Rhodes N."/>
            <person name="Thang M."/>
        </authorList>
    </citation>
    <scope>NUCLEOTIDE SEQUENCE</scope>
</reference>
<dbReference type="EMBL" id="CAMXCT010005702">
    <property type="protein sequence ID" value="CAI4013087.1"/>
    <property type="molecule type" value="Genomic_DNA"/>
</dbReference>
<dbReference type="InterPro" id="IPR051679">
    <property type="entry name" value="DASS-Related_Transporters"/>
</dbReference>
<comment type="subcellular location">
    <subcellularLocation>
        <location evidence="1">Membrane</location>
        <topology evidence="1">Multi-pass membrane protein</topology>
    </subcellularLocation>
</comment>
<dbReference type="OrthoDB" id="442352at2759"/>
<feature type="transmembrane region" description="Helical" evidence="7">
    <location>
        <begin position="1206"/>
        <end position="1228"/>
    </location>
</feature>
<dbReference type="SUPFAM" id="SSF116726">
    <property type="entry name" value="TrkA C-terminal domain-like"/>
    <property type="match status" value="1"/>
</dbReference>
<dbReference type="GO" id="GO:0008324">
    <property type="term" value="F:monoatomic cation transmembrane transporter activity"/>
    <property type="evidence" value="ECO:0007669"/>
    <property type="project" value="InterPro"/>
</dbReference>
<dbReference type="EMBL" id="CAMXCT020005702">
    <property type="protein sequence ID" value="CAL1166462.1"/>
    <property type="molecule type" value="Genomic_DNA"/>
</dbReference>
<feature type="domain" description="RCK C-terminal" evidence="8">
    <location>
        <begin position="835"/>
        <end position="918"/>
    </location>
</feature>
<feature type="transmembrane region" description="Helical" evidence="7">
    <location>
        <begin position="323"/>
        <end position="348"/>
    </location>
</feature>
<sequence length="1231" mass="133189">MVVHQPRYSLFTLFDNVLLLGMGGRTVYLGESTGALPYFRELGFKMPEHENPADWFMDVISGKVENAGEPSLKFGRLAQKWLEKRGEVTGREAFNTEFLQAHDDRHVLSSALNEKLNNLSVSNDSDNVTEDQFMEMLQSMNDSKFSEMSQPALCELKQRIGFQDGKVSREALVRYFLGMRGSFSHDALTESLVSEMASSMGVSESSMSTANSKGIVVDRSMFGKRARFCFQYPVLVHQNVIRWMRSWRHKAFSTFLVAGAAVIFGAQCQDKLEIENILCPLKINLSHLALGLMTGIACLPIFGADRPMFWRESASGVRVSAFFLARVTVSLFDVLAWCYLFTKIWILAARAPCSYWLWLMSYRMTAVSAAGMGVLISVVVPEHSATLATSVSVIVMGGAISEPQAIGEGKESIREVIAAFSPFTWSIGQNYLALIAEQVKERGVGVWEDWVNWYAFDTVEGYQRILHSLGGDYTVSAYICCSVFGLLALLTGYLGLRWSHRGKQASPTIQLAGGWSRFSSIDASALDGRGSTGSTGTLGSTGTAAWRALGKELTTARGTVTWRIGPMGWALVLILLGSVLCEHFCPPDFGIAADERWKPYLVANCTLCGIVLIADGLPADAVLLGLSVLFVLTGIISERQAFAGFASPGVAAYAALFILSEAFAEVKVLDAVMPRAKAHHARIWRFRLLGHQNTSLRMAQLRVTAPVAAASAMFNNRPLVAMLVPLVQAWALRHGHHAAQLLMPLAFASTLGGTLTMIGSAANLLASDCARSLKDPVELKLFALTPYSLPLNFIGVGFMLLGAPRLLPQPQSSQSSSNRAESDVILPPQLTADEEPAVTAAKLRSYHILFVVRRRCPSIGSSLADLGLARLPGVAVLELKRYGKVIPEMLCTPLQHGDVLKVMANAASIAQLRRSYDGLEPAVHRDLDILGGRRRHRRLFEVVLGANSELLKAPLLEQKQRLLQMGCVILALRHPDGGGATPSGHIAAGDILLVEAFPGIDGTADFAVIAPVDASKPPRSGRQQDRMRGLLCLVGFIVVILCNGFSPGLKLGRTSLGKHEADFLCCFAKVLGWREALQSVNGGVIMTIASSFGISAALTQTGAAHALANALLSAGLSFGPLGVLITLYTGTALLTNIISNTATCVMMIPVAAHISEELQGMENSELNLKTLIIMVILASNAAFATPLGSPCNLLVVDAGDYEFRDFLRFGGMLQLVLLVSTCTLLYACPCT</sequence>
<evidence type="ECO:0000256" key="5">
    <source>
        <dbReference type="ARBA" id="ARBA00022989"/>
    </source>
</evidence>
<feature type="transmembrane region" description="Helical" evidence="7">
    <location>
        <begin position="285"/>
        <end position="303"/>
    </location>
</feature>
<comment type="caution">
    <text evidence="9">The sequence shown here is derived from an EMBL/GenBank/DDBJ whole genome shotgun (WGS) entry which is preliminary data.</text>
</comment>
<keyword evidence="2" id="KW-0813">Transport</keyword>
<protein>
    <submittedName>
        <fullName evidence="10">Sulfur deprivation response regulator</fullName>
    </submittedName>
</protein>
<accession>A0A9P1DMI4</accession>